<reference evidence="2" key="2">
    <citation type="submission" date="2021-09" db="EMBL/GenBank/DDBJ databases">
        <authorList>
            <person name="Gilroy R."/>
        </authorList>
    </citation>
    <scope>NUCLEOTIDE SEQUENCE</scope>
    <source>
        <strain evidence="2">USAMLcec12-2067</strain>
    </source>
</reference>
<dbReference type="EMBL" id="DYZL01000094">
    <property type="protein sequence ID" value="HJH43076.1"/>
    <property type="molecule type" value="Genomic_DNA"/>
</dbReference>
<comment type="caution">
    <text evidence="2">The sequence shown here is derived from an EMBL/GenBank/DDBJ whole genome shotgun (WGS) entry which is preliminary data.</text>
</comment>
<keyword evidence="1" id="KW-0472">Membrane</keyword>
<organism evidence="2 3">
    <name type="scientific">Rubneribacter badeniensis</name>
    <dbReference type="NCBI Taxonomy" id="2070688"/>
    <lineage>
        <taxon>Bacteria</taxon>
        <taxon>Bacillati</taxon>
        <taxon>Actinomycetota</taxon>
        <taxon>Coriobacteriia</taxon>
        <taxon>Eggerthellales</taxon>
        <taxon>Eggerthellaceae</taxon>
        <taxon>Rubneribacter</taxon>
    </lineage>
</organism>
<accession>A0A9D2VK43</accession>
<sequence>MQIIWDARRLTAGGESIAIRARGQGRSAFPQRRQHVRVERARMGALHILVIGGSLKVERPTGLLALPLRLARESGARSTFVFRTFSPLELPLPSLFLFHFSPFPFILFLFLSLPLCLAFLPFPLRLFLSPFPLSPFSLLLSRASLLFQILHFPRSLFPSLSRFFSHFSLLSLNNV</sequence>
<evidence type="ECO:0000313" key="3">
    <source>
        <dbReference type="Proteomes" id="UP000789325"/>
    </source>
</evidence>
<proteinExistence type="predicted"/>
<keyword evidence="1" id="KW-0812">Transmembrane</keyword>
<protein>
    <submittedName>
        <fullName evidence="2">Uncharacterized protein</fullName>
    </submittedName>
</protein>
<dbReference type="AlphaFoldDB" id="A0A9D2VK43"/>
<dbReference type="Proteomes" id="UP000789325">
    <property type="component" value="Unassembled WGS sequence"/>
</dbReference>
<reference evidence="2" key="1">
    <citation type="journal article" date="2021" name="PeerJ">
        <title>Extensive microbial diversity within the chicken gut microbiome revealed by metagenomics and culture.</title>
        <authorList>
            <person name="Gilroy R."/>
            <person name="Ravi A."/>
            <person name="Getino M."/>
            <person name="Pursley I."/>
            <person name="Horton D.L."/>
            <person name="Alikhan N.F."/>
            <person name="Baker D."/>
            <person name="Gharbi K."/>
            <person name="Hall N."/>
            <person name="Watson M."/>
            <person name="Adriaenssens E.M."/>
            <person name="Foster-Nyarko E."/>
            <person name="Jarju S."/>
            <person name="Secka A."/>
            <person name="Antonio M."/>
            <person name="Oren A."/>
            <person name="Chaudhuri R.R."/>
            <person name="La Ragione R."/>
            <person name="Hildebrand F."/>
            <person name="Pallen M.J."/>
        </authorList>
    </citation>
    <scope>NUCLEOTIDE SEQUENCE</scope>
    <source>
        <strain evidence="2">USAMLcec12-2067</strain>
    </source>
</reference>
<evidence type="ECO:0000256" key="1">
    <source>
        <dbReference type="SAM" id="Phobius"/>
    </source>
</evidence>
<feature type="transmembrane region" description="Helical" evidence="1">
    <location>
        <begin position="95"/>
        <end position="120"/>
    </location>
</feature>
<gene>
    <name evidence="2" type="ORF">K8V16_04685</name>
</gene>
<keyword evidence="1" id="KW-1133">Transmembrane helix</keyword>
<name>A0A9D2VK43_9ACTN</name>
<evidence type="ECO:0000313" key="2">
    <source>
        <dbReference type="EMBL" id="HJH43076.1"/>
    </source>
</evidence>